<accession>A0ABQ7Q6P6</accession>
<dbReference type="Pfam" id="PF12937">
    <property type="entry name" value="F-box-like"/>
    <property type="match status" value="1"/>
</dbReference>
<evidence type="ECO:0000313" key="3">
    <source>
        <dbReference type="Proteomes" id="UP000823941"/>
    </source>
</evidence>
<feature type="domain" description="F-box" evidence="1">
    <location>
        <begin position="18"/>
        <end position="64"/>
    </location>
</feature>
<dbReference type="EMBL" id="JAHIBW010000021">
    <property type="protein sequence ID" value="KAG7300420.1"/>
    <property type="molecule type" value="Genomic_DNA"/>
</dbReference>
<evidence type="ECO:0000313" key="2">
    <source>
        <dbReference type="EMBL" id="KAG7300420.1"/>
    </source>
</evidence>
<dbReference type="Proteomes" id="UP000823941">
    <property type="component" value="Chromosome 21"/>
</dbReference>
<gene>
    <name evidence="2" type="ORF">JYU34_016035</name>
</gene>
<comment type="caution">
    <text evidence="2">The sequence shown here is derived from an EMBL/GenBank/DDBJ whole genome shotgun (WGS) entry which is preliminary data.</text>
</comment>
<proteinExistence type="predicted"/>
<dbReference type="InterPro" id="IPR036047">
    <property type="entry name" value="F-box-like_dom_sf"/>
</dbReference>
<evidence type="ECO:0000259" key="1">
    <source>
        <dbReference type="PROSITE" id="PS50181"/>
    </source>
</evidence>
<name>A0ABQ7Q6P6_PLUXY</name>
<dbReference type="PROSITE" id="PS50181">
    <property type="entry name" value="FBOX"/>
    <property type="match status" value="1"/>
</dbReference>
<organism evidence="2 3">
    <name type="scientific">Plutella xylostella</name>
    <name type="common">Diamondback moth</name>
    <name type="synonym">Plutella maculipennis</name>
    <dbReference type="NCBI Taxonomy" id="51655"/>
    <lineage>
        <taxon>Eukaryota</taxon>
        <taxon>Metazoa</taxon>
        <taxon>Ecdysozoa</taxon>
        <taxon>Arthropoda</taxon>
        <taxon>Hexapoda</taxon>
        <taxon>Insecta</taxon>
        <taxon>Pterygota</taxon>
        <taxon>Neoptera</taxon>
        <taxon>Endopterygota</taxon>
        <taxon>Lepidoptera</taxon>
        <taxon>Glossata</taxon>
        <taxon>Ditrysia</taxon>
        <taxon>Yponomeutoidea</taxon>
        <taxon>Plutellidae</taxon>
        <taxon>Plutella</taxon>
    </lineage>
</organism>
<dbReference type="InterPro" id="IPR001810">
    <property type="entry name" value="F-box_dom"/>
</dbReference>
<reference evidence="2 3" key="1">
    <citation type="submission" date="2021-06" db="EMBL/GenBank/DDBJ databases">
        <title>A haploid diamondback moth (Plutella xylostella L.) genome assembly resolves 31 chromosomes and identifies a diamide resistance mutation.</title>
        <authorList>
            <person name="Ward C.M."/>
            <person name="Perry K.D."/>
            <person name="Baker G."/>
            <person name="Powis K."/>
            <person name="Heckel D.G."/>
            <person name="Baxter S.W."/>
        </authorList>
    </citation>
    <scope>NUCLEOTIDE SEQUENCE [LARGE SCALE GENOMIC DNA]</scope>
    <source>
        <strain evidence="2 3">LV</strain>
        <tissue evidence="2">Single pupa</tissue>
    </source>
</reference>
<sequence>MSDSIFVFGEIFRATRKQDVISALPLELSWRIFSYLDSYSLRKATLISNRWKNIILSNKKLQDRLNLFDLAVTLGSEKLAKFHRRNQRKLKKFKKNKNFIPIMETDAVSTQTTTIPRSKRRGDTLVVSTKRYKIF</sequence>
<keyword evidence="3" id="KW-1185">Reference proteome</keyword>
<protein>
    <recommendedName>
        <fullName evidence="1">F-box domain-containing protein</fullName>
    </recommendedName>
</protein>
<dbReference type="SUPFAM" id="SSF81383">
    <property type="entry name" value="F-box domain"/>
    <property type="match status" value="1"/>
</dbReference>
<dbReference type="Gene3D" id="1.20.1280.50">
    <property type="match status" value="1"/>
</dbReference>
<dbReference type="SMART" id="SM00256">
    <property type="entry name" value="FBOX"/>
    <property type="match status" value="1"/>
</dbReference>